<keyword evidence="1" id="KW-0472">Membrane</keyword>
<protein>
    <submittedName>
        <fullName evidence="2">Uncharacterized protein</fullName>
    </submittedName>
</protein>
<comment type="caution">
    <text evidence="2">The sequence shown here is derived from an EMBL/GenBank/DDBJ whole genome shotgun (WGS) entry which is preliminary data.</text>
</comment>
<reference evidence="2 3" key="1">
    <citation type="submission" date="2014-09" db="EMBL/GenBank/DDBJ databases">
        <title>Genome sequencing and annotation of Bacillus Okhensis strain Kh10-101T.</title>
        <authorList>
            <person name="Prakash J.S."/>
        </authorList>
    </citation>
    <scope>NUCLEOTIDE SEQUENCE [LARGE SCALE GENOMIC DNA]</scope>
    <source>
        <strain evidence="3">Kh10-101T</strain>
    </source>
</reference>
<dbReference type="EMBL" id="JRJU01000027">
    <property type="protein sequence ID" value="KHF38921.1"/>
    <property type="molecule type" value="Genomic_DNA"/>
</dbReference>
<dbReference type="Proteomes" id="UP000030832">
    <property type="component" value="Unassembled WGS sequence"/>
</dbReference>
<dbReference type="AlphaFoldDB" id="A0A0B0IGZ8"/>
<keyword evidence="3" id="KW-1185">Reference proteome</keyword>
<keyword evidence="1" id="KW-0812">Transmembrane</keyword>
<proteinExistence type="predicted"/>
<evidence type="ECO:0000313" key="3">
    <source>
        <dbReference type="Proteomes" id="UP000030832"/>
    </source>
</evidence>
<organism evidence="2 3">
    <name type="scientific">Halalkalibacter okhensis</name>
    <dbReference type="NCBI Taxonomy" id="333138"/>
    <lineage>
        <taxon>Bacteria</taxon>
        <taxon>Bacillati</taxon>
        <taxon>Bacillota</taxon>
        <taxon>Bacilli</taxon>
        <taxon>Bacillales</taxon>
        <taxon>Bacillaceae</taxon>
        <taxon>Halalkalibacter</taxon>
    </lineage>
</organism>
<evidence type="ECO:0000256" key="1">
    <source>
        <dbReference type="SAM" id="Phobius"/>
    </source>
</evidence>
<name>A0A0B0IGZ8_9BACI</name>
<feature type="transmembrane region" description="Helical" evidence="1">
    <location>
        <begin position="55"/>
        <end position="74"/>
    </location>
</feature>
<sequence length="101" mass="11743">MNFIILFVSGMAYLFLNTSFPIEKSFEEKGYGAEAVIELSHVNDFQEQKTQSVKASTIILFIYLVSFLNLVNFVNKYITRGKHFLLAVFFKSNYFQNDIYS</sequence>
<evidence type="ECO:0000313" key="2">
    <source>
        <dbReference type="EMBL" id="KHF38921.1"/>
    </source>
</evidence>
<dbReference type="RefSeq" id="WP_034631681.1">
    <property type="nucleotide sequence ID" value="NZ_JRJU01000027.1"/>
</dbReference>
<accession>A0A0B0IGZ8</accession>
<gene>
    <name evidence="2" type="ORF">LQ50_18510</name>
</gene>
<keyword evidence="1" id="KW-1133">Transmembrane helix</keyword>